<keyword evidence="4" id="KW-1185">Reference proteome</keyword>
<dbReference type="InterPro" id="IPR036526">
    <property type="entry name" value="C-N_Hydrolase_sf"/>
</dbReference>
<organism evidence="3 4">
    <name type="scientific">Bosea massiliensis</name>
    <dbReference type="NCBI Taxonomy" id="151419"/>
    <lineage>
        <taxon>Bacteria</taxon>
        <taxon>Pseudomonadati</taxon>
        <taxon>Pseudomonadota</taxon>
        <taxon>Alphaproteobacteria</taxon>
        <taxon>Hyphomicrobiales</taxon>
        <taxon>Boseaceae</taxon>
        <taxon>Bosea</taxon>
    </lineage>
</organism>
<evidence type="ECO:0000259" key="2">
    <source>
        <dbReference type="PROSITE" id="PS50263"/>
    </source>
</evidence>
<evidence type="ECO:0000256" key="1">
    <source>
        <dbReference type="SAM" id="MobiDB-lite"/>
    </source>
</evidence>
<dbReference type="EMBL" id="JBHSLU010000063">
    <property type="protein sequence ID" value="MFC5507304.1"/>
    <property type="molecule type" value="Genomic_DNA"/>
</dbReference>
<dbReference type="SUPFAM" id="SSF52402">
    <property type="entry name" value="Adenine nucleotide alpha hydrolases-like"/>
    <property type="match status" value="1"/>
</dbReference>
<comment type="caution">
    <text evidence="3">The sequence shown here is derived from an EMBL/GenBank/DDBJ whole genome shotgun (WGS) entry which is preliminary data.</text>
</comment>
<dbReference type="CDD" id="cd07570">
    <property type="entry name" value="GAT_Gln-NAD-synth"/>
    <property type="match status" value="1"/>
</dbReference>
<name>A0ABW0P687_9HYPH</name>
<evidence type="ECO:0000313" key="4">
    <source>
        <dbReference type="Proteomes" id="UP001596060"/>
    </source>
</evidence>
<sequence length="541" mass="55637">MTERSFRLALAQTSPLPGDVAGNVAMIRAARARAATAGADLVLFPAAALAGTSSAALLRRPAFLDACRRACEDLARETADGGPALLLGLPWREDASLYAAQALLDGGLIQAVRFQVAVGGSVSAPFEPGPLPGPVPFRGLLRLGLVSGDDLADEEVPECLAETGAELLLSSAAAVYRRGGTDHRLNRSVARVVETGLPLVWLNAVGGGEEGICDGASFVLAADRSLTHQLPAFRDALTVTRWTRRGGVWVCEPGEAIPLEAGDEADYAACMLGLREHLRLAPETGVLVEFNDEASLLGSALAVDALGPERVAAVRLAGGNPGGLAATEAEAAAAALGVSLRAIPVSEVAGAVAEALTAAGLPGPRDATTAARTALLSALARGMGRCLLAPAARHATCGLEAIGDLNPVGDLSHTEITRLLDLRRRWKPAEALGPDSLSMGAVPQSPQALRREAVLGALAAGERVSDIVAAGHEASAVMALQQEARAAAAVARRAPPSIRLIDQQEAWPVRHGFVDDGEPAHRPDEALVKGVGRSGGDSIDF</sequence>
<keyword evidence="3" id="KW-0378">Hydrolase</keyword>
<dbReference type="PROSITE" id="PS50263">
    <property type="entry name" value="CN_HYDROLASE"/>
    <property type="match status" value="1"/>
</dbReference>
<dbReference type="RefSeq" id="WP_066725152.1">
    <property type="nucleotide sequence ID" value="NZ_JBHSLU010000063.1"/>
</dbReference>
<feature type="compositionally biased region" description="Basic and acidic residues" evidence="1">
    <location>
        <begin position="516"/>
        <end position="527"/>
    </location>
</feature>
<dbReference type="GO" id="GO:0016787">
    <property type="term" value="F:hydrolase activity"/>
    <property type="evidence" value="ECO:0007669"/>
    <property type="project" value="UniProtKB-KW"/>
</dbReference>
<dbReference type="Gene3D" id="3.40.50.620">
    <property type="entry name" value="HUPs"/>
    <property type="match status" value="1"/>
</dbReference>
<dbReference type="InterPro" id="IPR014729">
    <property type="entry name" value="Rossmann-like_a/b/a_fold"/>
</dbReference>
<dbReference type="Gene3D" id="3.60.110.10">
    <property type="entry name" value="Carbon-nitrogen hydrolase"/>
    <property type="match status" value="1"/>
</dbReference>
<dbReference type="Pfam" id="PF00795">
    <property type="entry name" value="CN_hydrolase"/>
    <property type="match status" value="1"/>
</dbReference>
<dbReference type="SUPFAM" id="SSF56317">
    <property type="entry name" value="Carbon-nitrogen hydrolase"/>
    <property type="match status" value="1"/>
</dbReference>
<protein>
    <submittedName>
        <fullName evidence="3">Nitrilase-related carbon-nitrogen hydrolase</fullName>
    </submittedName>
</protein>
<reference evidence="4" key="1">
    <citation type="journal article" date="2019" name="Int. J. Syst. Evol. Microbiol.">
        <title>The Global Catalogue of Microorganisms (GCM) 10K type strain sequencing project: providing services to taxonomists for standard genome sequencing and annotation.</title>
        <authorList>
            <consortium name="The Broad Institute Genomics Platform"/>
            <consortium name="The Broad Institute Genome Sequencing Center for Infectious Disease"/>
            <person name="Wu L."/>
            <person name="Ma J."/>
        </authorList>
    </citation>
    <scope>NUCLEOTIDE SEQUENCE [LARGE SCALE GENOMIC DNA]</scope>
    <source>
        <strain evidence="4">CCUG 43117</strain>
    </source>
</reference>
<evidence type="ECO:0000313" key="3">
    <source>
        <dbReference type="EMBL" id="MFC5507304.1"/>
    </source>
</evidence>
<proteinExistence type="predicted"/>
<feature type="region of interest" description="Disordered" evidence="1">
    <location>
        <begin position="516"/>
        <end position="541"/>
    </location>
</feature>
<accession>A0ABW0P687</accession>
<dbReference type="Proteomes" id="UP001596060">
    <property type="component" value="Unassembled WGS sequence"/>
</dbReference>
<gene>
    <name evidence="3" type="ORF">ACFPN9_18855</name>
</gene>
<feature type="domain" description="CN hydrolase" evidence="2">
    <location>
        <begin position="6"/>
        <end position="244"/>
    </location>
</feature>
<dbReference type="InterPro" id="IPR003010">
    <property type="entry name" value="C-N_Hydrolase"/>
</dbReference>